<feature type="compositionally biased region" description="Low complexity" evidence="1">
    <location>
        <begin position="137"/>
        <end position="151"/>
    </location>
</feature>
<protein>
    <submittedName>
        <fullName evidence="3">Uncharacterized protein</fullName>
    </submittedName>
</protein>
<feature type="region of interest" description="Disordered" evidence="1">
    <location>
        <begin position="34"/>
        <end position="62"/>
    </location>
</feature>
<name>A0A8S1H085_9PELO</name>
<organism evidence="3 4">
    <name type="scientific">Caenorhabditis auriculariae</name>
    <dbReference type="NCBI Taxonomy" id="2777116"/>
    <lineage>
        <taxon>Eukaryota</taxon>
        <taxon>Metazoa</taxon>
        <taxon>Ecdysozoa</taxon>
        <taxon>Nematoda</taxon>
        <taxon>Chromadorea</taxon>
        <taxon>Rhabditida</taxon>
        <taxon>Rhabditina</taxon>
        <taxon>Rhabditomorpha</taxon>
        <taxon>Rhabditoidea</taxon>
        <taxon>Rhabditidae</taxon>
        <taxon>Peloderinae</taxon>
        <taxon>Caenorhabditis</taxon>
    </lineage>
</organism>
<evidence type="ECO:0000313" key="3">
    <source>
        <dbReference type="EMBL" id="CAD6189666.1"/>
    </source>
</evidence>
<feature type="signal peptide" evidence="2">
    <location>
        <begin position="1"/>
        <end position="18"/>
    </location>
</feature>
<gene>
    <name evidence="3" type="ORF">CAUJ_LOCUS5585</name>
</gene>
<comment type="caution">
    <text evidence="3">The sequence shown here is derived from an EMBL/GenBank/DDBJ whole genome shotgun (WGS) entry which is preliminary data.</text>
</comment>
<feature type="compositionally biased region" description="Basic and acidic residues" evidence="1">
    <location>
        <begin position="37"/>
        <end position="51"/>
    </location>
</feature>
<sequence>MRSAILIILLLEAAYTWYLPGDYYYPDDPSTIGKPLDTGRKSQRPDGKENQAPRNYTGGFNQHRRPPYFYGEWFSDPFRDRTADYNAHINMHGTHHNLDRPINHNRTATTTQSPRPNWHGMNPQAGSHGWNDRSHFGNTNRGPPTPNNQGRTVLGDITRGGGNWNPSGRRGGGWNQGPFRGK</sequence>
<feature type="chain" id="PRO_5035882854" evidence="2">
    <location>
        <begin position="19"/>
        <end position="182"/>
    </location>
</feature>
<feature type="compositionally biased region" description="Polar residues" evidence="1">
    <location>
        <begin position="104"/>
        <end position="115"/>
    </location>
</feature>
<keyword evidence="2" id="KW-0732">Signal</keyword>
<dbReference type="Proteomes" id="UP000835052">
    <property type="component" value="Unassembled WGS sequence"/>
</dbReference>
<dbReference type="EMBL" id="CAJGYM010000011">
    <property type="protein sequence ID" value="CAD6189666.1"/>
    <property type="molecule type" value="Genomic_DNA"/>
</dbReference>
<proteinExistence type="predicted"/>
<evidence type="ECO:0000313" key="4">
    <source>
        <dbReference type="Proteomes" id="UP000835052"/>
    </source>
</evidence>
<feature type="region of interest" description="Disordered" evidence="1">
    <location>
        <begin position="134"/>
        <end position="182"/>
    </location>
</feature>
<evidence type="ECO:0000256" key="2">
    <source>
        <dbReference type="SAM" id="SignalP"/>
    </source>
</evidence>
<feature type="region of interest" description="Disordered" evidence="1">
    <location>
        <begin position="96"/>
        <end position="122"/>
    </location>
</feature>
<keyword evidence="4" id="KW-1185">Reference proteome</keyword>
<feature type="compositionally biased region" description="Gly residues" evidence="1">
    <location>
        <begin position="158"/>
        <end position="175"/>
    </location>
</feature>
<dbReference type="AlphaFoldDB" id="A0A8S1H085"/>
<reference evidence="3" key="1">
    <citation type="submission" date="2020-10" db="EMBL/GenBank/DDBJ databases">
        <authorList>
            <person name="Kikuchi T."/>
        </authorList>
    </citation>
    <scope>NUCLEOTIDE SEQUENCE</scope>
    <source>
        <strain evidence="3">NKZ352</strain>
    </source>
</reference>
<accession>A0A8S1H085</accession>
<evidence type="ECO:0000256" key="1">
    <source>
        <dbReference type="SAM" id="MobiDB-lite"/>
    </source>
</evidence>